<feature type="region of interest" description="Disordered" evidence="1">
    <location>
        <begin position="82"/>
        <end position="115"/>
    </location>
</feature>
<dbReference type="RefSeq" id="WP_190919646.1">
    <property type="nucleotide sequence ID" value="NZ_JACXIZ010000028.1"/>
</dbReference>
<proteinExistence type="predicted"/>
<feature type="compositionally biased region" description="Acidic residues" evidence="1">
    <location>
        <begin position="98"/>
        <end position="115"/>
    </location>
</feature>
<protein>
    <submittedName>
        <fullName evidence="2">Uncharacterized protein</fullName>
    </submittedName>
</protein>
<name>A0A927BU54_9BACL</name>
<evidence type="ECO:0000313" key="3">
    <source>
        <dbReference type="Proteomes" id="UP000621560"/>
    </source>
</evidence>
<evidence type="ECO:0000313" key="2">
    <source>
        <dbReference type="EMBL" id="MBD2846868.1"/>
    </source>
</evidence>
<sequence length="115" mass="12777">MKKTKLPGENISLKTKKTEHPAVMEWINAQSNLMDSLRYLIENELRQNGVRNLQAHVPAERALLPEAVQAAGAESAMLHSIGQLESAAASEASRDELEPPVEEDEIDDEDIESWT</sequence>
<dbReference type="AlphaFoldDB" id="A0A927BU54"/>
<gene>
    <name evidence="2" type="ORF">IDH44_16850</name>
</gene>
<organism evidence="2 3">
    <name type="scientific">Paenibacillus sabuli</name>
    <dbReference type="NCBI Taxonomy" id="2772509"/>
    <lineage>
        <taxon>Bacteria</taxon>
        <taxon>Bacillati</taxon>
        <taxon>Bacillota</taxon>
        <taxon>Bacilli</taxon>
        <taxon>Bacillales</taxon>
        <taxon>Paenibacillaceae</taxon>
        <taxon>Paenibacillus</taxon>
    </lineage>
</organism>
<comment type="caution">
    <text evidence="2">The sequence shown here is derived from an EMBL/GenBank/DDBJ whole genome shotgun (WGS) entry which is preliminary data.</text>
</comment>
<reference evidence="2" key="1">
    <citation type="submission" date="2020-09" db="EMBL/GenBank/DDBJ databases">
        <title>A novel bacterium of genus Paenibacillus, isolated from South China Sea.</title>
        <authorList>
            <person name="Huang H."/>
            <person name="Mo K."/>
            <person name="Hu Y."/>
        </authorList>
    </citation>
    <scope>NUCLEOTIDE SEQUENCE</scope>
    <source>
        <strain evidence="2">IB182496</strain>
    </source>
</reference>
<accession>A0A927BU54</accession>
<evidence type="ECO:0000256" key="1">
    <source>
        <dbReference type="SAM" id="MobiDB-lite"/>
    </source>
</evidence>
<dbReference type="EMBL" id="JACXIZ010000028">
    <property type="protein sequence ID" value="MBD2846868.1"/>
    <property type="molecule type" value="Genomic_DNA"/>
</dbReference>
<keyword evidence="3" id="KW-1185">Reference proteome</keyword>
<dbReference type="Proteomes" id="UP000621560">
    <property type="component" value="Unassembled WGS sequence"/>
</dbReference>